<proteinExistence type="predicted"/>
<evidence type="ECO:0000313" key="3">
    <source>
        <dbReference type="Proteomes" id="UP000198415"/>
    </source>
</evidence>
<feature type="compositionally biased region" description="Gly residues" evidence="1">
    <location>
        <begin position="48"/>
        <end position="60"/>
    </location>
</feature>
<name>A0A239G1U9_9ACTN</name>
<accession>A0A239G1U9</accession>
<reference evidence="2 3" key="1">
    <citation type="submission" date="2017-06" db="EMBL/GenBank/DDBJ databases">
        <authorList>
            <person name="Kim H.J."/>
            <person name="Triplett B.A."/>
        </authorList>
    </citation>
    <scope>NUCLEOTIDE SEQUENCE [LARGE SCALE GENOMIC DNA]</scope>
    <source>
        <strain evidence="2 3">DSM 43151</strain>
    </source>
</reference>
<evidence type="ECO:0000313" key="2">
    <source>
        <dbReference type="EMBL" id="SNS62955.1"/>
    </source>
</evidence>
<dbReference type="Proteomes" id="UP000198415">
    <property type="component" value="Unassembled WGS sequence"/>
</dbReference>
<gene>
    <name evidence="2" type="ORF">SAMN06264365_119152</name>
</gene>
<protein>
    <submittedName>
        <fullName evidence="2">Uncharacterized protein</fullName>
    </submittedName>
</protein>
<evidence type="ECO:0000256" key="1">
    <source>
        <dbReference type="SAM" id="MobiDB-lite"/>
    </source>
</evidence>
<organism evidence="2 3">
    <name type="scientific">Actinoplanes regularis</name>
    <dbReference type="NCBI Taxonomy" id="52697"/>
    <lineage>
        <taxon>Bacteria</taxon>
        <taxon>Bacillati</taxon>
        <taxon>Actinomycetota</taxon>
        <taxon>Actinomycetes</taxon>
        <taxon>Micromonosporales</taxon>
        <taxon>Micromonosporaceae</taxon>
        <taxon>Actinoplanes</taxon>
    </lineage>
</organism>
<keyword evidence="3" id="KW-1185">Reference proteome</keyword>
<dbReference type="EMBL" id="FZNR01000019">
    <property type="protein sequence ID" value="SNS62955.1"/>
    <property type="molecule type" value="Genomic_DNA"/>
</dbReference>
<sequence length="60" mass="5806">MGPGDTPPTMSRVVVVSPGMGPDTVAPGVQRAVPARPVMGPDGETSMTGGGDTGGMPAGR</sequence>
<dbReference type="AlphaFoldDB" id="A0A239G1U9"/>
<feature type="region of interest" description="Disordered" evidence="1">
    <location>
        <begin position="18"/>
        <end position="60"/>
    </location>
</feature>